<comment type="caution">
    <text evidence="1">The sequence shown here is derived from an EMBL/GenBank/DDBJ whole genome shotgun (WGS) entry which is preliminary data.</text>
</comment>
<protein>
    <recommendedName>
        <fullName evidence="3">HTH cro/C1-type domain-containing protein</fullName>
    </recommendedName>
</protein>
<dbReference type="Gene3D" id="1.10.260.40">
    <property type="entry name" value="lambda repressor-like DNA-binding domains"/>
    <property type="match status" value="1"/>
</dbReference>
<dbReference type="EMBL" id="JAGSXH010000201">
    <property type="protein sequence ID" value="MBS2966821.1"/>
    <property type="molecule type" value="Genomic_DNA"/>
</dbReference>
<dbReference type="InterPro" id="IPR011990">
    <property type="entry name" value="TPR-like_helical_dom_sf"/>
</dbReference>
<dbReference type="Proteomes" id="UP000677913">
    <property type="component" value="Unassembled WGS sequence"/>
</dbReference>
<keyword evidence="2" id="KW-1185">Reference proteome</keyword>
<dbReference type="Gene3D" id="1.25.40.10">
    <property type="entry name" value="Tetratricopeptide repeat domain"/>
    <property type="match status" value="1"/>
</dbReference>
<accession>A0A8J7WQS8</accession>
<name>A0A8J7WQS8_9ACTN</name>
<gene>
    <name evidence="1" type="ORF">KGA66_27550</name>
</gene>
<dbReference type="RefSeq" id="WP_211472265.1">
    <property type="nucleotide sequence ID" value="NZ_JAGSXH010000201.1"/>
</dbReference>
<evidence type="ECO:0000313" key="2">
    <source>
        <dbReference type="Proteomes" id="UP000677913"/>
    </source>
</evidence>
<sequence length="424" mass="45615">MSVPIERRLPNHALRALRQSLHMSQSEFARAVQHAGQALGEPNTCNKRLIQKWESGEHTDCRPNYRRALERVTRAPYDRLGFLNAGSVQPAPTPWRALAAIESLHGGRGQPVPAAYDRLRHAFEKPVRADAGSVELIEAATDRFFDREHHQRASVLQSALTRHIDAIAALLTGTSRDALRRRLTLAGGKSAALAGWLAFDQADTEGAHRWWDSALAAARTTGDGALFACALTYLSHSAAERGDPATAWQLAHTAAAHAGADPRTRAWTTGRAAQEAAQFGEAPTALNELNRAVKLGGELPPSTPGDGTPPWARFVDAAYIWAVAANVHGHLGNTIEAHTAATRAIAALAAGQTKIRALILAEAAYATAAVGEMDFAMNYASEAATLAETLESTPARRRLRALIPLLPRPLNAPARELVQHITID</sequence>
<organism evidence="1 2">
    <name type="scientific">Actinocrinis puniceicyclus</name>
    <dbReference type="NCBI Taxonomy" id="977794"/>
    <lineage>
        <taxon>Bacteria</taxon>
        <taxon>Bacillati</taxon>
        <taxon>Actinomycetota</taxon>
        <taxon>Actinomycetes</taxon>
        <taxon>Catenulisporales</taxon>
        <taxon>Actinospicaceae</taxon>
        <taxon>Actinocrinis</taxon>
    </lineage>
</organism>
<proteinExistence type="predicted"/>
<dbReference type="AlphaFoldDB" id="A0A8J7WQS8"/>
<evidence type="ECO:0000313" key="1">
    <source>
        <dbReference type="EMBL" id="MBS2966821.1"/>
    </source>
</evidence>
<evidence type="ECO:0008006" key="3">
    <source>
        <dbReference type="Google" id="ProtNLM"/>
    </source>
</evidence>
<reference evidence="1" key="1">
    <citation type="submission" date="2021-04" db="EMBL/GenBank/DDBJ databases">
        <title>Genome based classification of Actinospica acidithermotolerans sp. nov., an actinobacterium isolated from an Indonesian hot spring.</title>
        <authorList>
            <person name="Kusuma A.B."/>
            <person name="Putra K.E."/>
            <person name="Nafisah S."/>
            <person name="Loh J."/>
            <person name="Nouioui I."/>
            <person name="Goodfellow M."/>
        </authorList>
    </citation>
    <scope>NUCLEOTIDE SEQUENCE</scope>
    <source>
        <strain evidence="1">DSM 45618</strain>
    </source>
</reference>
<dbReference type="GO" id="GO:0003677">
    <property type="term" value="F:DNA binding"/>
    <property type="evidence" value="ECO:0007669"/>
    <property type="project" value="InterPro"/>
</dbReference>
<dbReference type="InterPro" id="IPR010982">
    <property type="entry name" value="Lambda_DNA-bd_dom_sf"/>
</dbReference>